<feature type="domain" description="Glycosyl hydrolase family 13 catalytic" evidence="18">
    <location>
        <begin position="94"/>
        <end position="462"/>
    </location>
</feature>
<dbReference type="InterPro" id="IPR006047">
    <property type="entry name" value="GH13_cat_dom"/>
</dbReference>
<dbReference type="InterPro" id="IPR017853">
    <property type="entry name" value="GH"/>
</dbReference>
<dbReference type="CDD" id="cd02853">
    <property type="entry name" value="E_set_MTHase_like_N"/>
    <property type="match status" value="1"/>
</dbReference>
<dbReference type="CDD" id="cd11325">
    <property type="entry name" value="AmyAc_GTHase"/>
    <property type="match status" value="1"/>
</dbReference>
<evidence type="ECO:0000256" key="12">
    <source>
        <dbReference type="ARBA" id="ARBA00034013"/>
    </source>
</evidence>
<evidence type="ECO:0000256" key="7">
    <source>
        <dbReference type="ARBA" id="ARBA00022801"/>
    </source>
</evidence>
<comment type="pathway">
    <text evidence="2 14">Glycan biosynthesis; trehalose biosynthesis.</text>
</comment>
<dbReference type="KEGG" id="agv:OJF2_31870"/>
<proteinExistence type="inferred from homology"/>
<evidence type="ECO:0000256" key="10">
    <source>
        <dbReference type="ARBA" id="ARBA00032057"/>
    </source>
</evidence>
<dbReference type="Gene3D" id="3.20.20.80">
    <property type="entry name" value="Glycosidases"/>
    <property type="match status" value="1"/>
</dbReference>
<evidence type="ECO:0000256" key="4">
    <source>
        <dbReference type="ARBA" id="ARBA00012268"/>
    </source>
</evidence>
<evidence type="ECO:0000313" key="19">
    <source>
        <dbReference type="EMBL" id="QEH34646.1"/>
    </source>
</evidence>
<evidence type="ECO:0000256" key="16">
    <source>
        <dbReference type="PIRSR" id="PIRSR006337-2"/>
    </source>
</evidence>
<feature type="site" description="Transition state stabilizer" evidence="17">
    <location>
        <position position="395"/>
    </location>
</feature>
<accession>A0A5B9W217</accession>
<dbReference type="SMART" id="SM00642">
    <property type="entry name" value="Aamy"/>
    <property type="match status" value="1"/>
</dbReference>
<keyword evidence="7 14" id="KW-0378">Hydrolase</keyword>
<dbReference type="PANTHER" id="PTHR43651">
    <property type="entry name" value="1,4-ALPHA-GLUCAN-BRANCHING ENZYME"/>
    <property type="match status" value="1"/>
</dbReference>
<comment type="subcellular location">
    <subcellularLocation>
        <location evidence="1 15">Cytoplasm</location>
    </subcellularLocation>
</comment>
<gene>
    <name evidence="19" type="primary">treZ_2</name>
    <name evidence="19" type="ORF">OJF2_31870</name>
</gene>
<dbReference type="NCBIfam" id="TIGR02402">
    <property type="entry name" value="trehalose_TreZ"/>
    <property type="match status" value="1"/>
</dbReference>
<evidence type="ECO:0000256" key="11">
    <source>
        <dbReference type="ARBA" id="ARBA00033284"/>
    </source>
</evidence>
<feature type="binding site" evidence="16">
    <location>
        <begin position="394"/>
        <end position="399"/>
    </location>
    <ligand>
        <name>substrate</name>
    </ligand>
</feature>
<dbReference type="GO" id="GO:0033942">
    <property type="term" value="F:4-alpha-D-(1-&gt;4)-alpha-D-glucanotrehalose trehalohydrolase activity"/>
    <property type="evidence" value="ECO:0007669"/>
    <property type="project" value="UniProtKB-EC"/>
</dbReference>
<evidence type="ECO:0000256" key="5">
    <source>
        <dbReference type="ARBA" id="ARBA00015938"/>
    </source>
</evidence>
<dbReference type="PIRSF" id="PIRSF006337">
    <property type="entry name" value="Trehalose_TreZ"/>
    <property type="match status" value="1"/>
</dbReference>
<evidence type="ECO:0000256" key="2">
    <source>
        <dbReference type="ARBA" id="ARBA00005199"/>
    </source>
</evidence>
<name>A0A5B9W217_9BACT</name>
<feature type="binding site" evidence="16">
    <location>
        <begin position="264"/>
        <end position="269"/>
    </location>
    <ligand>
        <name>substrate</name>
    </ligand>
</feature>
<dbReference type="GO" id="GO:0005992">
    <property type="term" value="P:trehalose biosynthetic process"/>
    <property type="evidence" value="ECO:0007669"/>
    <property type="project" value="UniProtKB-UniRule"/>
</dbReference>
<comment type="similarity">
    <text evidence="3 14">Belongs to the glycosyl hydrolase 13 family.</text>
</comment>
<dbReference type="UniPathway" id="UPA00299"/>
<dbReference type="SUPFAM" id="SSF81296">
    <property type="entry name" value="E set domains"/>
    <property type="match status" value="1"/>
</dbReference>
<sequence>MTSPRRWEASLGALPDGDGARFRVWAPEASSVEVVPGGQEPSFPLEKGDEGHFTGRSNRIRTGDRYRYRVDGRGPFPDPASRFQPEGVHGPSEVIAPGRFSWSHPDWPGVSPEDLVIYELHLGTFTPEGTYAAAAARLRHVADLGATAIELMPVADFPGRRGWGYDGVDLFAPARCYGRPDDLRRLVDEAHGLGLAVLLDVVYNHLGPDGNYLAQFSPSYFSQTHGSPWGPAINLDGPNSAPVRDFFVENALHWIHEYRMDGLRLDATHHLHDDSPRHLLAELSARVRGSIGRPIHLIAEDPRNLAHLIQPEGAGGWGMDGVWSDDFHHELRRYLVGDSDGVFRDFRGSLADLARTLERGWLFTGAYSIHRGYHRGTDPAGLPPRRFVFNIQNHDRIGNRARGERLNHQVDLATYRAATALLLTSAATPLLFMGQEWAAGTPFLFFTDHDEELGRKVREGRRREFLTYAEFADEANYALLPDIQADSTFRACKLDWSEPEAEPHASTLRLYRALLRLRREEPALRSNRCGGLHAEPIGEEAMLLRHDPGEGRSLALVARLKGTGAVPVPALAGEDQPRWTVLLTTEDPPFAPDPMPPRIDVGGPGPTIQFDRPGAVLLAAES</sequence>
<reference evidence="19 20" key="1">
    <citation type="submission" date="2019-08" db="EMBL/GenBank/DDBJ databases">
        <title>Deep-cultivation of Planctomycetes and their phenomic and genomic characterization uncovers novel biology.</title>
        <authorList>
            <person name="Wiegand S."/>
            <person name="Jogler M."/>
            <person name="Boedeker C."/>
            <person name="Pinto D."/>
            <person name="Vollmers J."/>
            <person name="Rivas-Marin E."/>
            <person name="Kohn T."/>
            <person name="Peeters S.H."/>
            <person name="Heuer A."/>
            <person name="Rast P."/>
            <person name="Oberbeckmann S."/>
            <person name="Bunk B."/>
            <person name="Jeske O."/>
            <person name="Meyerdierks A."/>
            <person name="Storesund J.E."/>
            <person name="Kallscheuer N."/>
            <person name="Luecker S."/>
            <person name="Lage O.M."/>
            <person name="Pohl T."/>
            <person name="Merkel B.J."/>
            <person name="Hornburger P."/>
            <person name="Mueller R.-W."/>
            <person name="Bruemmer F."/>
            <person name="Labrenz M."/>
            <person name="Spormann A.M."/>
            <person name="Op den Camp H."/>
            <person name="Overmann J."/>
            <person name="Amann R."/>
            <person name="Jetten M.S.M."/>
            <person name="Mascher T."/>
            <person name="Medema M.H."/>
            <person name="Devos D.P."/>
            <person name="Kaster A.-K."/>
            <person name="Ovreas L."/>
            <person name="Rohde M."/>
            <person name="Galperin M.Y."/>
            <person name="Jogler C."/>
        </authorList>
    </citation>
    <scope>NUCLEOTIDE SEQUENCE [LARGE SCALE GENOMIC DNA]</scope>
    <source>
        <strain evidence="19 20">OJF2</strain>
    </source>
</reference>
<dbReference type="EC" id="3.2.1.141" evidence="4 13"/>
<evidence type="ECO:0000256" key="14">
    <source>
        <dbReference type="PIRNR" id="PIRNR006337"/>
    </source>
</evidence>
<keyword evidence="20" id="KW-1185">Reference proteome</keyword>
<keyword evidence="9 14" id="KW-0326">Glycosidase</keyword>
<feature type="active site" description="Nucleophile" evidence="15">
    <location>
        <position position="266"/>
    </location>
</feature>
<evidence type="ECO:0000256" key="8">
    <source>
        <dbReference type="ARBA" id="ARBA00023277"/>
    </source>
</evidence>
<organism evidence="19 20">
    <name type="scientific">Aquisphaera giovannonii</name>
    <dbReference type="NCBI Taxonomy" id="406548"/>
    <lineage>
        <taxon>Bacteria</taxon>
        <taxon>Pseudomonadati</taxon>
        <taxon>Planctomycetota</taxon>
        <taxon>Planctomycetia</taxon>
        <taxon>Isosphaerales</taxon>
        <taxon>Isosphaeraceae</taxon>
        <taxon>Aquisphaera</taxon>
    </lineage>
</organism>
<dbReference type="Pfam" id="PF02922">
    <property type="entry name" value="CBM_48"/>
    <property type="match status" value="1"/>
</dbReference>
<protein>
    <recommendedName>
        <fullName evidence="5 13">Malto-oligosyltrehalose trehalohydrolase</fullName>
        <shortName evidence="14">MTHase</shortName>
        <ecNumber evidence="4 13">3.2.1.141</ecNumber>
    </recommendedName>
    <alternativeName>
        <fullName evidence="11 14">4-alpha-D-((1-&gt;4)-alpha-D-glucano)trehalose trehalohydrolase</fullName>
    </alternativeName>
    <alternativeName>
        <fullName evidence="10 14">Maltooligosyl trehalose trehalohydrolase</fullName>
    </alternativeName>
</protein>
<dbReference type="Pfam" id="PF00128">
    <property type="entry name" value="Alpha-amylase"/>
    <property type="match status" value="1"/>
</dbReference>
<evidence type="ECO:0000256" key="9">
    <source>
        <dbReference type="ARBA" id="ARBA00023295"/>
    </source>
</evidence>
<dbReference type="InterPro" id="IPR012768">
    <property type="entry name" value="Trehalose_TreZ"/>
</dbReference>
<evidence type="ECO:0000256" key="6">
    <source>
        <dbReference type="ARBA" id="ARBA00022490"/>
    </source>
</evidence>
<dbReference type="InterPro" id="IPR014756">
    <property type="entry name" value="Ig_E-set"/>
</dbReference>
<feature type="active site" description="Proton donor" evidence="15">
    <location>
        <position position="300"/>
    </location>
</feature>
<dbReference type="Gene3D" id="2.60.40.10">
    <property type="entry name" value="Immunoglobulins"/>
    <property type="match status" value="1"/>
</dbReference>
<evidence type="ECO:0000313" key="20">
    <source>
        <dbReference type="Proteomes" id="UP000324233"/>
    </source>
</evidence>
<dbReference type="Gene3D" id="1.10.10.760">
    <property type="entry name" value="E-set domains of sugar-utilizing enzymes"/>
    <property type="match status" value="1"/>
</dbReference>
<dbReference type="Proteomes" id="UP000324233">
    <property type="component" value="Chromosome"/>
</dbReference>
<dbReference type="GO" id="GO:0005737">
    <property type="term" value="C:cytoplasm"/>
    <property type="evidence" value="ECO:0007669"/>
    <property type="project" value="UniProtKB-SubCell"/>
</dbReference>
<evidence type="ECO:0000256" key="1">
    <source>
        <dbReference type="ARBA" id="ARBA00004496"/>
    </source>
</evidence>
<keyword evidence="8" id="KW-0119">Carbohydrate metabolism</keyword>
<keyword evidence="6" id="KW-0963">Cytoplasm</keyword>
<dbReference type="InterPro" id="IPR044901">
    <property type="entry name" value="Trehalose_TreZ_E-set_sf"/>
</dbReference>
<dbReference type="PANTHER" id="PTHR43651:SF11">
    <property type="entry name" value="MALTO-OLIGOSYLTREHALOSE TREHALOHYDROLASE"/>
    <property type="match status" value="1"/>
</dbReference>
<dbReference type="SUPFAM" id="SSF51445">
    <property type="entry name" value="(Trans)glycosidases"/>
    <property type="match status" value="1"/>
</dbReference>
<evidence type="ECO:0000256" key="3">
    <source>
        <dbReference type="ARBA" id="ARBA00008061"/>
    </source>
</evidence>
<evidence type="ECO:0000256" key="13">
    <source>
        <dbReference type="NCBIfam" id="TIGR02402"/>
    </source>
</evidence>
<dbReference type="InterPro" id="IPR004193">
    <property type="entry name" value="Glyco_hydro_13_N"/>
</dbReference>
<dbReference type="EMBL" id="CP042997">
    <property type="protein sequence ID" value="QEH34646.1"/>
    <property type="molecule type" value="Genomic_DNA"/>
</dbReference>
<dbReference type="InterPro" id="IPR013783">
    <property type="entry name" value="Ig-like_fold"/>
</dbReference>
<evidence type="ECO:0000256" key="15">
    <source>
        <dbReference type="PIRSR" id="PIRSR006337-1"/>
    </source>
</evidence>
<evidence type="ECO:0000256" key="17">
    <source>
        <dbReference type="PIRSR" id="PIRSR006337-3"/>
    </source>
</evidence>
<comment type="catalytic activity">
    <reaction evidence="12 14">
        <text>hydrolysis of (1-&gt;4)-alpha-D-glucosidic linkage in 4-alpha-D-[(1-&gt;4)-alpha-D-glucanosyl]n trehalose to yield trehalose and (1-&gt;4)-alpha-D-glucan.</text>
        <dbReference type="EC" id="3.2.1.141"/>
    </reaction>
</comment>
<dbReference type="AlphaFoldDB" id="A0A5B9W217"/>
<evidence type="ECO:0000259" key="18">
    <source>
        <dbReference type="SMART" id="SM00642"/>
    </source>
</evidence>
<dbReference type="RefSeq" id="WP_246196573.1">
    <property type="nucleotide sequence ID" value="NZ_CP042997.1"/>
</dbReference>
<feature type="binding site" evidence="16">
    <location>
        <begin position="325"/>
        <end position="329"/>
    </location>
    <ligand>
        <name>substrate</name>
    </ligand>
</feature>